<organism evidence="5 6">
    <name type="scientific">Pseudoalteromonas aurantia 208</name>
    <dbReference type="NCBI Taxonomy" id="1314867"/>
    <lineage>
        <taxon>Bacteria</taxon>
        <taxon>Pseudomonadati</taxon>
        <taxon>Pseudomonadota</taxon>
        <taxon>Gammaproteobacteria</taxon>
        <taxon>Alteromonadales</taxon>
        <taxon>Pseudoalteromonadaceae</taxon>
        <taxon>Pseudoalteromonas</taxon>
    </lineage>
</organism>
<feature type="domain" description="SD-repeat containing protein B" evidence="4">
    <location>
        <begin position="56"/>
        <end position="122"/>
    </location>
</feature>
<keyword evidence="2" id="KW-0964">Secreted</keyword>
<evidence type="ECO:0000259" key="4">
    <source>
        <dbReference type="Pfam" id="PF17210"/>
    </source>
</evidence>
<dbReference type="InterPro" id="IPR051417">
    <property type="entry name" value="SDr/BOS_complex"/>
</dbReference>
<dbReference type="Gene3D" id="2.60.40.10">
    <property type="entry name" value="Immunoglobulins"/>
    <property type="match status" value="3"/>
</dbReference>
<feature type="domain" description="SD-repeat containing protein B" evidence="4">
    <location>
        <begin position="290"/>
        <end position="355"/>
    </location>
</feature>
<keyword evidence="6" id="KW-1185">Reference proteome</keyword>
<reference evidence="5 6" key="1">
    <citation type="submission" date="2015-03" db="EMBL/GenBank/DDBJ databases">
        <title>Genome sequence of Pseudoalteromonas aurantia.</title>
        <authorList>
            <person name="Xie B.-B."/>
            <person name="Rong J.-C."/>
            <person name="Qin Q.-L."/>
            <person name="Zhang Y.-Z."/>
        </authorList>
    </citation>
    <scope>NUCLEOTIDE SEQUENCE [LARGE SCALE GENOMIC DNA]</scope>
    <source>
        <strain evidence="5 6">208</strain>
    </source>
</reference>
<accession>A0ABR9E609</accession>
<dbReference type="Pfam" id="PF17210">
    <property type="entry name" value="SdrD_B"/>
    <property type="match status" value="3"/>
</dbReference>
<dbReference type="InterPro" id="IPR013783">
    <property type="entry name" value="Ig-like_fold"/>
</dbReference>
<dbReference type="SUPFAM" id="SSF117074">
    <property type="entry name" value="Hypothetical protein PA1324"/>
    <property type="match status" value="3"/>
</dbReference>
<dbReference type="RefSeq" id="WP_192505925.1">
    <property type="nucleotide sequence ID" value="NZ_AQGV01000009.1"/>
</dbReference>
<evidence type="ECO:0000313" key="5">
    <source>
        <dbReference type="EMBL" id="MBE0366381.1"/>
    </source>
</evidence>
<evidence type="ECO:0000256" key="3">
    <source>
        <dbReference type="ARBA" id="ARBA00022729"/>
    </source>
</evidence>
<name>A0ABR9E609_9GAMM</name>
<dbReference type="Proteomes" id="UP000615755">
    <property type="component" value="Unassembled WGS sequence"/>
</dbReference>
<sequence>MTRSDTPNYEDGQDYLDGIKNTHAGKNAVKVATVGKPSKVIFTELADVGEARVEGAVFVDGNQNGIKEGKDLAITNLAVTLTGKDEFGNTVSLTTNTDSNGAFSFTALRQPNADGYVVTRADTPSYEDGQDYLDGVKNTHAGRNAVKVATVGKPSKVIFTELADMGEARVEGAVFVDGNQNGVKESQDLAIPSLAVTLTGKDEFGNAVSLTTNTDSNGAFSFTALRQPNADGYVVTRADTPSYEDGQDYLDGIKNTYAGKNAVKVATVGKPSKVIFTELPNAGEARVEGAVFVDGNQNGVKESQDLAIPSLAVTLSGKDEFGNAVSLSTNTDSNGAFSFTALRQPNADGYVVTRADTPSYEDGQDYLDGIKNTNRIQTDMW</sequence>
<comment type="subcellular location">
    <subcellularLocation>
        <location evidence="1">Secreted</location>
    </subcellularLocation>
</comment>
<evidence type="ECO:0000313" key="6">
    <source>
        <dbReference type="Proteomes" id="UP000615755"/>
    </source>
</evidence>
<proteinExistence type="predicted"/>
<keyword evidence="3" id="KW-0732">Signal</keyword>
<comment type="caution">
    <text evidence="5">The sequence shown here is derived from an EMBL/GenBank/DDBJ whole genome shotgun (WGS) entry which is preliminary data.</text>
</comment>
<dbReference type="PANTHER" id="PTHR23303">
    <property type="entry name" value="CARBOXYPEPTIDASE REGULATORY REGION-CONTAINING"/>
    <property type="match status" value="1"/>
</dbReference>
<protein>
    <recommendedName>
        <fullName evidence="4">SD-repeat containing protein B domain-containing protein</fullName>
    </recommendedName>
</protein>
<evidence type="ECO:0000256" key="1">
    <source>
        <dbReference type="ARBA" id="ARBA00004613"/>
    </source>
</evidence>
<feature type="domain" description="SD-repeat containing protein B" evidence="4">
    <location>
        <begin position="173"/>
        <end position="238"/>
    </location>
</feature>
<gene>
    <name evidence="5" type="ORF">PAUR_a3380</name>
</gene>
<dbReference type="EMBL" id="AQGV01000009">
    <property type="protein sequence ID" value="MBE0366381.1"/>
    <property type="molecule type" value="Genomic_DNA"/>
</dbReference>
<evidence type="ECO:0000256" key="2">
    <source>
        <dbReference type="ARBA" id="ARBA00022525"/>
    </source>
</evidence>
<dbReference type="InterPro" id="IPR033764">
    <property type="entry name" value="Sdr_B"/>
</dbReference>